<dbReference type="AlphaFoldDB" id="A0A368QE97"/>
<keyword evidence="2" id="KW-0472">Membrane</keyword>
<reference evidence="4" key="1">
    <citation type="journal article" date="2012" name="Nat. Biotechnol.">
        <title>Reference genome sequence of the model plant Setaria.</title>
        <authorList>
            <person name="Bennetzen J.L."/>
            <person name="Schmutz J."/>
            <person name="Wang H."/>
            <person name="Percifield R."/>
            <person name="Hawkins J."/>
            <person name="Pontaroli A.C."/>
            <person name="Estep M."/>
            <person name="Feng L."/>
            <person name="Vaughn J.N."/>
            <person name="Grimwood J."/>
            <person name="Jenkins J."/>
            <person name="Barry K."/>
            <person name="Lindquist E."/>
            <person name="Hellsten U."/>
            <person name="Deshpande S."/>
            <person name="Wang X."/>
            <person name="Wu X."/>
            <person name="Mitros T."/>
            <person name="Triplett J."/>
            <person name="Yang X."/>
            <person name="Ye C.Y."/>
            <person name="Mauro-Herrera M."/>
            <person name="Wang L."/>
            <person name="Li P."/>
            <person name="Sharma M."/>
            <person name="Sharma R."/>
            <person name="Ronald P.C."/>
            <person name="Panaud O."/>
            <person name="Kellogg E.A."/>
            <person name="Brutnell T.P."/>
            <person name="Doust A.N."/>
            <person name="Tuskan G.A."/>
            <person name="Rokhsar D."/>
            <person name="Devos K.M."/>
        </authorList>
    </citation>
    <scope>NUCLEOTIDE SEQUENCE [LARGE SCALE GENOMIC DNA]</scope>
    <source>
        <strain evidence="4">Yugu1</strain>
    </source>
</reference>
<feature type="compositionally biased region" description="Basic and acidic residues" evidence="1">
    <location>
        <begin position="921"/>
        <end position="932"/>
    </location>
</feature>
<feature type="transmembrane region" description="Helical" evidence="2">
    <location>
        <begin position="24"/>
        <end position="44"/>
    </location>
</feature>
<dbReference type="EMBL" id="CM003530">
    <property type="protein sequence ID" value="RCV15590.1"/>
    <property type="molecule type" value="Genomic_DNA"/>
</dbReference>
<dbReference type="InterPro" id="IPR025315">
    <property type="entry name" value="DUF4220"/>
</dbReference>
<dbReference type="OrthoDB" id="690787at2759"/>
<keyword evidence="2" id="KW-0812">Transmembrane</keyword>
<organism evidence="4">
    <name type="scientific">Setaria italica</name>
    <name type="common">Foxtail millet</name>
    <name type="synonym">Panicum italicum</name>
    <dbReference type="NCBI Taxonomy" id="4555"/>
    <lineage>
        <taxon>Eukaryota</taxon>
        <taxon>Viridiplantae</taxon>
        <taxon>Streptophyta</taxon>
        <taxon>Embryophyta</taxon>
        <taxon>Tracheophyta</taxon>
        <taxon>Spermatophyta</taxon>
        <taxon>Magnoliopsida</taxon>
        <taxon>Liliopsida</taxon>
        <taxon>Poales</taxon>
        <taxon>Poaceae</taxon>
        <taxon>PACMAD clade</taxon>
        <taxon>Panicoideae</taxon>
        <taxon>Panicodae</taxon>
        <taxon>Paniceae</taxon>
        <taxon>Cenchrinae</taxon>
        <taxon>Setaria</taxon>
    </lineage>
</organism>
<dbReference type="Pfam" id="PF13968">
    <property type="entry name" value="DUF4220"/>
    <property type="match status" value="1"/>
</dbReference>
<proteinExistence type="predicted"/>
<dbReference type="Pfam" id="PF04578">
    <property type="entry name" value="DUF594"/>
    <property type="match status" value="1"/>
</dbReference>
<feature type="domain" description="DUF4220" evidence="3">
    <location>
        <begin position="66"/>
        <end position="464"/>
    </location>
</feature>
<name>A0A368QE97_SETIT</name>
<accession>A0A368QE97</accession>
<feature type="compositionally biased region" description="Polar residues" evidence="1">
    <location>
        <begin position="942"/>
        <end position="962"/>
    </location>
</feature>
<dbReference type="KEGG" id="sita:101784546"/>
<sequence length="978" mass="112214">MVSPGDIREHAASVFIMLNKKTVILFRIEFLVALATLLFFAMFLMDFFRRIIHNSFMRSVFSVFDAVCDSIVVYLLGAMQSAPFKNQLFPVWALVLVNFRYSADYISGYGVPDRRGRRFTEWRNVFKLLGSAFLNWTRGSRFKGPLWLVWGLQIVRSGYRFSSHNLASRAVWHGGSSELVAEHMSAMHDETNMKQEFDPVTMKGYKYLVYGETKQKGGFKLKKPQYALSTDQAATKQKKTSPLVTLDKIWDCPIHEPHKQFKDGKDLSLAFALSRLLRCRLEDVTLQGRRIFDINRKLVKNIIDGKVGTSDALKIMELQLAFLHDYFNTRYPMVFWSGLRSLMSIPLPPILTICALCWLAVDIRKVYKPPNGELVNQVKGFNVDIIITWVFIFLMIVKEIWEMITYLHSDWTRLIMWCEYVQRKRKRTHEYVDTWVDSILLYFSRSKITDKRWHGFIDQYVFVQSYDDRPRFWNFIHNLTTGIIPKKDDGAALSGAIKVPEYVRQAVLEKLIKILENEQGSDLPGVIKTLSNNNLRKQLQNYQAYTAQERSTQMVLPTSTQIVLPTSTQIILPASTHFVVPENPDMVLQTSAHIVLPTSTNIVLSTSSHIVVPTSTDIVLPTSSHIILVWHIATSLCEMALATDYGVNLSNPRFPCSLWSWFTSCCSSKPYLMDVSEKKDSIWSWLTNCCLSKSKMEMEDKKKVDGKLPDHLRKTYIIANSLSRYCAYLLVSKPELIPDSFLVPKIVFQKTVKSARDGLLKDCDSLQKRFRKLMDEAEKPIKDFEKEDVLKQGVALGKELLNHLSEERRWEVLAEVWTELLIHIAPTSSAQAHKKCLSRGEFVTHIWALLWHHGVQKSSLWPEDVEPENNDPQVVHLGNDSDWAGNESRKTGGDIMRSDRIGINIDKANDNKRTQRAGGRQLKERTRRKEETGSSEIEEISQDVTVNTTNVQRGMAGQAQNESEGKKVRQCSRAPNVI</sequence>
<protein>
    <recommendedName>
        <fullName evidence="3">DUF4220 domain-containing protein</fullName>
    </recommendedName>
</protein>
<feature type="region of interest" description="Disordered" evidence="1">
    <location>
        <begin position="876"/>
        <end position="895"/>
    </location>
</feature>
<evidence type="ECO:0000313" key="4">
    <source>
        <dbReference type="EMBL" id="RCV15590.1"/>
    </source>
</evidence>
<feature type="region of interest" description="Disordered" evidence="1">
    <location>
        <begin position="906"/>
        <end position="978"/>
    </location>
</feature>
<dbReference type="PANTHER" id="PTHR31325">
    <property type="entry name" value="OS01G0798800 PROTEIN-RELATED"/>
    <property type="match status" value="1"/>
</dbReference>
<keyword evidence="2" id="KW-1133">Transmembrane helix</keyword>
<evidence type="ECO:0000256" key="1">
    <source>
        <dbReference type="SAM" id="MobiDB-lite"/>
    </source>
</evidence>
<evidence type="ECO:0000256" key="2">
    <source>
        <dbReference type="SAM" id="Phobius"/>
    </source>
</evidence>
<gene>
    <name evidence="4" type="ORF">SETIT_3G068800v2</name>
</gene>
<dbReference type="InterPro" id="IPR007658">
    <property type="entry name" value="DUF594"/>
</dbReference>
<reference evidence="4" key="2">
    <citation type="submission" date="2015-07" db="EMBL/GenBank/DDBJ databases">
        <authorList>
            <person name="Noorani M."/>
        </authorList>
    </citation>
    <scope>NUCLEOTIDE SEQUENCE</scope>
    <source>
        <strain evidence="4">Yugu1</strain>
    </source>
</reference>
<evidence type="ECO:0000259" key="3">
    <source>
        <dbReference type="Pfam" id="PF13968"/>
    </source>
</evidence>